<evidence type="ECO:0000313" key="2">
    <source>
        <dbReference type="Proteomes" id="UP000030012"/>
    </source>
</evidence>
<dbReference type="PANTHER" id="PTHR34986">
    <property type="entry name" value="EVOLVED BETA-GALACTOSIDASE SUBUNIT BETA"/>
    <property type="match status" value="1"/>
</dbReference>
<protein>
    <submittedName>
        <fullName evidence="1">EbgC protein</fullName>
    </submittedName>
</protein>
<dbReference type="NCBIfam" id="TIGR00022">
    <property type="entry name" value="YhcH/YjgK/YiaL family protein"/>
    <property type="match status" value="1"/>
</dbReference>
<proteinExistence type="predicted"/>
<name>A0A0A0I0R3_CLONO</name>
<dbReference type="PANTHER" id="PTHR34986:SF1">
    <property type="entry name" value="PROTEIN YIAL"/>
    <property type="match status" value="1"/>
</dbReference>
<dbReference type="EMBL" id="JENJ01000084">
    <property type="protein sequence ID" value="KGM94218.1"/>
    <property type="molecule type" value="Genomic_DNA"/>
</dbReference>
<dbReference type="InterPro" id="IPR037012">
    <property type="entry name" value="NanQ/TabA/YiaL_sf"/>
</dbReference>
<reference evidence="1 2" key="1">
    <citation type="submission" date="2014-01" db="EMBL/GenBank/DDBJ databases">
        <title>Plasmidome dynamics in the species complex Clostridium novyi sensu lato converts strains of independent lineages into distinctly different pathogens.</title>
        <authorList>
            <person name="Skarin H."/>
            <person name="Segerman B."/>
        </authorList>
    </citation>
    <scope>NUCLEOTIDE SEQUENCE [LARGE SCALE GENOMIC DNA]</scope>
    <source>
        <strain evidence="1 2">4552</strain>
    </source>
</reference>
<dbReference type="OrthoDB" id="9792756at2"/>
<dbReference type="RefSeq" id="WP_039256253.1">
    <property type="nucleotide sequence ID" value="NZ_JENJ01000084.1"/>
</dbReference>
<sequence length="151" mass="17101">MIIDNFKNAETYCGINKNLDLALKFLKNMDTSNLVLGKKEIPNSDSFYIYQEYTSKPLEDGKWEGHKKYIDIQYILGGCEKMGYCPIENLTPLKPYNPDTDFISLTGASDNFFNVSEGNFAIFFPQDGHMPGLAVNEIAPIKKLVFKVPVE</sequence>
<comment type="caution">
    <text evidence="1">The sequence shown here is derived from an EMBL/GenBank/DDBJ whole genome shotgun (WGS) entry which is preliminary data.</text>
</comment>
<dbReference type="InterPro" id="IPR004375">
    <property type="entry name" value="NanQ/TabA/YiaL"/>
</dbReference>
<dbReference type="SUPFAM" id="SSF51197">
    <property type="entry name" value="Clavaminate synthase-like"/>
    <property type="match status" value="1"/>
</dbReference>
<organism evidence="1 2">
    <name type="scientific">Clostridium novyi A str. 4552</name>
    <dbReference type="NCBI Taxonomy" id="1444289"/>
    <lineage>
        <taxon>Bacteria</taxon>
        <taxon>Bacillati</taxon>
        <taxon>Bacillota</taxon>
        <taxon>Clostridia</taxon>
        <taxon>Eubacteriales</taxon>
        <taxon>Clostridiaceae</taxon>
        <taxon>Clostridium</taxon>
    </lineage>
</organism>
<accession>A0A0A0I0R3</accession>
<dbReference type="Gene3D" id="2.60.120.370">
    <property type="entry name" value="YhcH/YjgK/YiaL"/>
    <property type="match status" value="1"/>
</dbReference>
<gene>
    <name evidence="1" type="ORF">Z968_12120</name>
</gene>
<dbReference type="Pfam" id="PF04074">
    <property type="entry name" value="DUF386"/>
    <property type="match status" value="1"/>
</dbReference>
<evidence type="ECO:0000313" key="1">
    <source>
        <dbReference type="EMBL" id="KGM94218.1"/>
    </source>
</evidence>
<dbReference type="GO" id="GO:0005829">
    <property type="term" value="C:cytosol"/>
    <property type="evidence" value="ECO:0007669"/>
    <property type="project" value="TreeGrafter"/>
</dbReference>
<dbReference type="AlphaFoldDB" id="A0A0A0I0R3"/>
<dbReference type="Proteomes" id="UP000030012">
    <property type="component" value="Unassembled WGS sequence"/>
</dbReference>